<dbReference type="InterPro" id="IPR011330">
    <property type="entry name" value="Glyco_hydro/deAcase_b/a-brl"/>
</dbReference>
<evidence type="ECO:0000313" key="1">
    <source>
        <dbReference type="EMBL" id="ORY16922.1"/>
    </source>
</evidence>
<name>A0A1Y2A337_9PLEO</name>
<dbReference type="EMBL" id="MCFA01000015">
    <property type="protein sequence ID" value="ORY16922.1"/>
    <property type="molecule type" value="Genomic_DNA"/>
</dbReference>
<dbReference type="GO" id="GO:0005975">
    <property type="term" value="P:carbohydrate metabolic process"/>
    <property type="evidence" value="ECO:0007669"/>
    <property type="project" value="InterPro"/>
</dbReference>
<dbReference type="AlphaFoldDB" id="A0A1Y2A337"/>
<evidence type="ECO:0008006" key="3">
    <source>
        <dbReference type="Google" id="ProtNLM"/>
    </source>
</evidence>
<dbReference type="PANTHER" id="PTHR47561">
    <property type="entry name" value="POLYSACCHARIDE DEACETYLASE FAMILY PROTEIN (AFU_ORTHOLOGUE AFUA_6G05030)"/>
    <property type="match status" value="1"/>
</dbReference>
<organism evidence="1 2">
    <name type="scientific">Clohesyomyces aquaticus</name>
    <dbReference type="NCBI Taxonomy" id="1231657"/>
    <lineage>
        <taxon>Eukaryota</taxon>
        <taxon>Fungi</taxon>
        <taxon>Dikarya</taxon>
        <taxon>Ascomycota</taxon>
        <taxon>Pezizomycotina</taxon>
        <taxon>Dothideomycetes</taxon>
        <taxon>Pleosporomycetidae</taxon>
        <taxon>Pleosporales</taxon>
        <taxon>Lindgomycetaceae</taxon>
        <taxon>Clohesyomyces</taxon>
    </lineage>
</organism>
<accession>A0A1Y2A337</accession>
<dbReference type="STRING" id="1231657.A0A1Y2A337"/>
<dbReference type="PANTHER" id="PTHR47561:SF1">
    <property type="entry name" value="POLYSACCHARIDE DEACETYLASE FAMILY PROTEIN (AFU_ORTHOLOGUE AFUA_6G05030)"/>
    <property type="match status" value="1"/>
</dbReference>
<protein>
    <recommendedName>
        <fullName evidence="3">NodB homology domain-containing protein</fullName>
    </recommendedName>
</protein>
<evidence type="ECO:0000313" key="2">
    <source>
        <dbReference type="Proteomes" id="UP000193144"/>
    </source>
</evidence>
<sequence>MAWRVAQTPAMEAFLQMCKEGVFGATHGVERLVDLWEKKNIKRSWYIPRHTIEMFPEAIAKIRDAGHKMSTLIKTMNIQTDFCNGKPPLGFTSPSWKNHPDQIEILTKLGINYDHSFMHGDFQPYYVSTGKEECITTDYKKDPETWMVPMKHAEKSDVVEIPANWTLDDWPTFRWDGARPNAHGYVEAYVVERMWKDMFSWCYREPHILLMHKRMIDWIDEHEGVEWCTFAQMAEEFQNGPSSGKGK</sequence>
<dbReference type="Proteomes" id="UP000193144">
    <property type="component" value="Unassembled WGS sequence"/>
</dbReference>
<reference evidence="1 2" key="1">
    <citation type="submission" date="2016-07" db="EMBL/GenBank/DDBJ databases">
        <title>Pervasive Adenine N6-methylation of Active Genes in Fungi.</title>
        <authorList>
            <consortium name="DOE Joint Genome Institute"/>
            <person name="Mondo S.J."/>
            <person name="Dannebaum R.O."/>
            <person name="Kuo R.C."/>
            <person name="Labutti K."/>
            <person name="Haridas S."/>
            <person name="Kuo A."/>
            <person name="Salamov A."/>
            <person name="Ahrendt S.R."/>
            <person name="Lipzen A."/>
            <person name="Sullivan W."/>
            <person name="Andreopoulos W.B."/>
            <person name="Clum A."/>
            <person name="Lindquist E."/>
            <person name="Daum C."/>
            <person name="Ramamoorthy G.K."/>
            <person name="Gryganskyi A."/>
            <person name="Culley D."/>
            <person name="Magnuson J.K."/>
            <person name="James T.Y."/>
            <person name="O'Malley M.A."/>
            <person name="Stajich J.E."/>
            <person name="Spatafora J.W."/>
            <person name="Visel A."/>
            <person name="Grigoriev I.V."/>
        </authorList>
    </citation>
    <scope>NUCLEOTIDE SEQUENCE [LARGE SCALE GENOMIC DNA]</scope>
    <source>
        <strain evidence="1 2">CBS 115471</strain>
    </source>
</reference>
<keyword evidence="2" id="KW-1185">Reference proteome</keyword>
<gene>
    <name evidence="1" type="ORF">BCR34DRAFT_671468</name>
</gene>
<dbReference type="OrthoDB" id="2125469at2759"/>
<dbReference type="SUPFAM" id="SSF88713">
    <property type="entry name" value="Glycoside hydrolase/deacetylase"/>
    <property type="match status" value="1"/>
</dbReference>
<proteinExistence type="predicted"/>
<comment type="caution">
    <text evidence="1">The sequence shown here is derived from an EMBL/GenBank/DDBJ whole genome shotgun (WGS) entry which is preliminary data.</text>
</comment>
<dbReference type="Gene3D" id="3.20.20.370">
    <property type="entry name" value="Glycoside hydrolase/deacetylase"/>
    <property type="match status" value="1"/>
</dbReference>